<sequence length="123" mass="13872">MTFLAVVEGDAGGWRIDRDVLTDAIRARWSEVEIDSTHRSEARSLIWQFKTENGPGEAYLHEDGTCLYMDVREEDAIWLAIVFRRLAPTDLDLVFCDEGYTFDVRLRAGTTEAELTDLVSAAG</sequence>
<dbReference type="RefSeq" id="WP_344609952.1">
    <property type="nucleotide sequence ID" value="NZ_BAAATK010000098.1"/>
</dbReference>
<protein>
    <submittedName>
        <fullName evidence="1">Uncharacterized protein</fullName>
    </submittedName>
</protein>
<reference evidence="2" key="1">
    <citation type="journal article" date="2019" name="Int. J. Syst. Evol. Microbiol.">
        <title>The Global Catalogue of Microorganisms (GCM) 10K type strain sequencing project: providing services to taxonomists for standard genome sequencing and annotation.</title>
        <authorList>
            <consortium name="The Broad Institute Genomics Platform"/>
            <consortium name="The Broad Institute Genome Sequencing Center for Infectious Disease"/>
            <person name="Wu L."/>
            <person name="Ma J."/>
        </authorList>
    </citation>
    <scope>NUCLEOTIDE SEQUENCE [LARGE SCALE GENOMIC DNA]</scope>
    <source>
        <strain evidence="2">JCM 6922</strain>
    </source>
</reference>
<organism evidence="1 2">
    <name type="scientific">Streptomyces glaucus</name>
    <dbReference type="NCBI Taxonomy" id="284029"/>
    <lineage>
        <taxon>Bacteria</taxon>
        <taxon>Bacillati</taxon>
        <taxon>Actinomycetota</taxon>
        <taxon>Actinomycetes</taxon>
        <taxon>Kitasatosporales</taxon>
        <taxon>Streptomycetaceae</taxon>
        <taxon>Streptomyces</taxon>
    </lineage>
</organism>
<accession>A0ABP5XR94</accession>
<name>A0ABP5XR94_9ACTN</name>
<gene>
    <name evidence="1" type="ORF">GCM10010421_64260</name>
</gene>
<proteinExistence type="predicted"/>
<evidence type="ECO:0000313" key="2">
    <source>
        <dbReference type="Proteomes" id="UP001500460"/>
    </source>
</evidence>
<dbReference type="EMBL" id="BAAATK010000098">
    <property type="protein sequence ID" value="GAA2461921.1"/>
    <property type="molecule type" value="Genomic_DNA"/>
</dbReference>
<evidence type="ECO:0000313" key="1">
    <source>
        <dbReference type="EMBL" id="GAA2461921.1"/>
    </source>
</evidence>
<comment type="caution">
    <text evidence="1">The sequence shown here is derived from an EMBL/GenBank/DDBJ whole genome shotgun (WGS) entry which is preliminary data.</text>
</comment>
<dbReference type="Proteomes" id="UP001500460">
    <property type="component" value="Unassembled WGS sequence"/>
</dbReference>
<keyword evidence="2" id="KW-1185">Reference proteome</keyword>